<name>A0A1G2JKU3_9BACT</name>
<gene>
    <name evidence="3" type="ORF">A2561_03670</name>
</gene>
<dbReference type="FunFam" id="3.40.50.300:FF:001498">
    <property type="entry name" value="ATP-dependent DNA helicase"/>
    <property type="match status" value="1"/>
</dbReference>
<dbReference type="Gene3D" id="3.40.50.300">
    <property type="entry name" value="P-loop containing nucleotide triphosphate hydrolases"/>
    <property type="match status" value="2"/>
</dbReference>
<reference evidence="3 4" key="1">
    <citation type="journal article" date="2016" name="Nat. Commun.">
        <title>Thousands of microbial genomes shed light on interconnected biogeochemical processes in an aquifer system.</title>
        <authorList>
            <person name="Anantharaman K."/>
            <person name="Brown C.T."/>
            <person name="Hug L.A."/>
            <person name="Sharon I."/>
            <person name="Castelle C.J."/>
            <person name="Probst A.J."/>
            <person name="Thomas B.C."/>
            <person name="Singh A."/>
            <person name="Wilkins M.J."/>
            <person name="Karaoz U."/>
            <person name="Brodie E.L."/>
            <person name="Williams K.H."/>
            <person name="Hubbard S.S."/>
            <person name="Banfield J.F."/>
        </authorList>
    </citation>
    <scope>NUCLEOTIDE SEQUENCE [LARGE SCALE GENOMIC DNA]</scope>
</reference>
<dbReference type="PROSITE" id="PS52050">
    <property type="entry name" value="WYL"/>
    <property type="match status" value="1"/>
</dbReference>
<organism evidence="3 4">
    <name type="scientific">Candidatus Staskawiczbacteria bacterium RIFOXYD1_FULL_32_13</name>
    <dbReference type="NCBI Taxonomy" id="1802234"/>
    <lineage>
        <taxon>Bacteria</taxon>
        <taxon>Candidatus Staskawicziibacteriota</taxon>
    </lineage>
</organism>
<dbReference type="PANTHER" id="PTHR47642:SF6">
    <property type="entry name" value="ATP-DEPENDENT DNA HELICASE"/>
    <property type="match status" value="1"/>
</dbReference>
<proteinExistence type="predicted"/>
<dbReference type="EMBL" id="MHPU01000039">
    <property type="protein sequence ID" value="OGZ87767.1"/>
    <property type="molecule type" value="Genomic_DNA"/>
</dbReference>
<evidence type="ECO:0000313" key="4">
    <source>
        <dbReference type="Proteomes" id="UP000178935"/>
    </source>
</evidence>
<dbReference type="CDD" id="cd18809">
    <property type="entry name" value="SF1_C_RecD"/>
    <property type="match status" value="1"/>
</dbReference>
<dbReference type="GO" id="GO:0006281">
    <property type="term" value="P:DNA repair"/>
    <property type="evidence" value="ECO:0007669"/>
    <property type="project" value="InterPro"/>
</dbReference>
<evidence type="ECO:0000313" key="3">
    <source>
        <dbReference type="EMBL" id="OGZ87767.1"/>
    </source>
</evidence>
<accession>A0A1G2JKU3</accession>
<dbReference type="InterPro" id="IPR010285">
    <property type="entry name" value="DNA_helicase_pif1-like_DEAD"/>
</dbReference>
<dbReference type="Pfam" id="PF13280">
    <property type="entry name" value="WYL"/>
    <property type="match status" value="1"/>
</dbReference>
<protein>
    <submittedName>
        <fullName evidence="3">AAA family ATPase</fullName>
    </submittedName>
</protein>
<dbReference type="PANTHER" id="PTHR47642">
    <property type="entry name" value="ATP-DEPENDENT DNA HELICASE"/>
    <property type="match status" value="1"/>
</dbReference>
<dbReference type="GO" id="GO:0000723">
    <property type="term" value="P:telomere maintenance"/>
    <property type="evidence" value="ECO:0007669"/>
    <property type="project" value="InterPro"/>
</dbReference>
<sequence>MEKKPIEINSDFKRALNIIENSNNNVFITGKAGTGKSTLLDYFRSTTKKQIAVLAPTGVASINVRGQTIHSFFGFKPDITIEKAKNLARKVKDKKLELYKRISAIVIDEVSMVRADLLDCVDAYLKTCLKNKLPFGGKQMILIGDLYQLPPVLGYREERAFLSKYESPYFFSAKIFDDLVLEFVELEKVYRQKDEKFIKLLNAVRNRSVTDNDLAEFNKRLNVNFEPSLDDFYICLTPMNDSAREINEKKLKQLNTKEHFYEGKIFGDFDKNYLPTDKDLSVKIGSQIMLLNNDKHARWVNGTVAKIVDVEENVGDYGEPAIIVELDNGSIEEILPYTWEIFHYDYDPNSRSLQTKVIGSFTQYPLKLAWAVTIHKSQGKTFDKVIIDMGRGAFAHGQTYVALSRCTCLEGIVLKKPIIKNHIFLDWRVIKFLTKFQYKIGDNEQSQDEKIELIAKAIKEKSELEIIYLKANDEKSKRIIQPKIMGQMQYMGVEYLGVSAFCLTRREDRTFRVDRILSVKHIESTPKK</sequence>
<dbReference type="InterPro" id="IPR051055">
    <property type="entry name" value="PIF1_helicase"/>
</dbReference>
<feature type="domain" description="DNA helicase Pif1-like DEAD-box helicase" evidence="1">
    <location>
        <begin position="18"/>
        <end position="211"/>
    </location>
</feature>
<dbReference type="InterPro" id="IPR026881">
    <property type="entry name" value="WYL_dom"/>
</dbReference>
<dbReference type="Pfam" id="PF05970">
    <property type="entry name" value="PIF1"/>
    <property type="match status" value="1"/>
</dbReference>
<evidence type="ECO:0000259" key="2">
    <source>
        <dbReference type="Pfam" id="PF13280"/>
    </source>
</evidence>
<dbReference type="AlphaFoldDB" id="A0A1G2JKU3"/>
<evidence type="ECO:0000259" key="1">
    <source>
        <dbReference type="Pfam" id="PF05970"/>
    </source>
</evidence>
<dbReference type="SUPFAM" id="SSF52540">
    <property type="entry name" value="P-loop containing nucleoside triphosphate hydrolases"/>
    <property type="match status" value="2"/>
</dbReference>
<dbReference type="GO" id="GO:0003678">
    <property type="term" value="F:DNA helicase activity"/>
    <property type="evidence" value="ECO:0007669"/>
    <property type="project" value="InterPro"/>
</dbReference>
<dbReference type="InterPro" id="IPR027417">
    <property type="entry name" value="P-loop_NTPase"/>
</dbReference>
<comment type="caution">
    <text evidence="3">The sequence shown here is derived from an EMBL/GenBank/DDBJ whole genome shotgun (WGS) entry which is preliminary data.</text>
</comment>
<feature type="domain" description="WYL" evidence="2">
    <location>
        <begin position="450"/>
        <end position="520"/>
    </location>
</feature>
<dbReference type="Proteomes" id="UP000178935">
    <property type="component" value="Unassembled WGS sequence"/>
</dbReference>